<evidence type="ECO:0000256" key="4">
    <source>
        <dbReference type="ARBA" id="ARBA00011080"/>
    </source>
</evidence>
<evidence type="ECO:0000256" key="12">
    <source>
        <dbReference type="ARBA" id="ARBA00023125"/>
    </source>
</evidence>
<evidence type="ECO:0000313" key="22">
    <source>
        <dbReference type="Proteomes" id="UP000886523"/>
    </source>
</evidence>
<accession>A0A9P6AW16</accession>
<dbReference type="Proteomes" id="UP000886523">
    <property type="component" value="Unassembled WGS sequence"/>
</dbReference>
<comment type="similarity">
    <text evidence="4 16">Belongs to the type II topoisomerase family.</text>
</comment>
<dbReference type="Pfam" id="PF02518">
    <property type="entry name" value="HATPase_c"/>
    <property type="match status" value="1"/>
</dbReference>
<evidence type="ECO:0000256" key="9">
    <source>
        <dbReference type="ARBA" id="ARBA00022840"/>
    </source>
</evidence>
<evidence type="ECO:0000313" key="21">
    <source>
        <dbReference type="EMBL" id="KAF9513064.1"/>
    </source>
</evidence>
<gene>
    <name evidence="21" type="ORF">BS47DRAFT_1344783</name>
</gene>
<dbReference type="InterPro" id="IPR036890">
    <property type="entry name" value="HATPase_C_sf"/>
</dbReference>
<dbReference type="PRINTS" id="PR00418">
    <property type="entry name" value="TPI2FAMILY"/>
</dbReference>
<dbReference type="Pfam" id="PF00521">
    <property type="entry name" value="DNA_topoisoIV"/>
    <property type="match status" value="1"/>
</dbReference>
<dbReference type="GO" id="GO:0000819">
    <property type="term" value="P:sister chromatid segregation"/>
    <property type="evidence" value="ECO:0007669"/>
    <property type="project" value="TreeGrafter"/>
</dbReference>
<feature type="compositionally biased region" description="Basic and acidic residues" evidence="18">
    <location>
        <begin position="1332"/>
        <end position="1362"/>
    </location>
</feature>
<dbReference type="FunFam" id="3.30.1490.30:FF:000001">
    <property type="entry name" value="DNA topoisomerase 2"/>
    <property type="match status" value="1"/>
</dbReference>
<dbReference type="PANTHER" id="PTHR10169">
    <property type="entry name" value="DNA TOPOISOMERASE/GYRASE"/>
    <property type="match status" value="1"/>
</dbReference>
<dbReference type="CDD" id="cd03365">
    <property type="entry name" value="TOPRIM_TopoIIA"/>
    <property type="match status" value="1"/>
</dbReference>
<feature type="region of interest" description="Disordered" evidence="18">
    <location>
        <begin position="272"/>
        <end position="292"/>
    </location>
</feature>
<proteinExistence type="inferred from homology"/>
<evidence type="ECO:0000256" key="2">
    <source>
        <dbReference type="ARBA" id="ARBA00001913"/>
    </source>
</evidence>
<evidence type="ECO:0000256" key="11">
    <source>
        <dbReference type="ARBA" id="ARBA00023029"/>
    </source>
</evidence>
<evidence type="ECO:0000259" key="20">
    <source>
        <dbReference type="PROSITE" id="PS52040"/>
    </source>
</evidence>
<feature type="domain" description="Toprim" evidence="19">
    <location>
        <begin position="547"/>
        <end position="661"/>
    </location>
</feature>
<keyword evidence="12 15" id="KW-0238">DNA-binding</keyword>
<feature type="domain" description="Topo IIA-type catalytic" evidence="20">
    <location>
        <begin position="793"/>
        <end position="1254"/>
    </location>
</feature>
<dbReference type="Gene3D" id="3.30.565.10">
    <property type="entry name" value="Histidine kinase-like ATPase, C-terminal domain"/>
    <property type="match status" value="1"/>
</dbReference>
<dbReference type="PROSITE" id="PS00177">
    <property type="entry name" value="TOPOISOMERASE_II"/>
    <property type="match status" value="1"/>
</dbReference>
<organism evidence="21 22">
    <name type="scientific">Hydnum rufescens UP504</name>
    <dbReference type="NCBI Taxonomy" id="1448309"/>
    <lineage>
        <taxon>Eukaryota</taxon>
        <taxon>Fungi</taxon>
        <taxon>Dikarya</taxon>
        <taxon>Basidiomycota</taxon>
        <taxon>Agaricomycotina</taxon>
        <taxon>Agaricomycetes</taxon>
        <taxon>Cantharellales</taxon>
        <taxon>Hydnaceae</taxon>
        <taxon>Hydnum</taxon>
    </lineage>
</organism>
<dbReference type="EC" id="5.6.2.2" evidence="5 16"/>
<dbReference type="GO" id="GO:0006265">
    <property type="term" value="P:DNA topological change"/>
    <property type="evidence" value="ECO:0007669"/>
    <property type="project" value="UniProtKB-UniRule"/>
</dbReference>
<dbReference type="CDD" id="cd03481">
    <property type="entry name" value="TopoIIA_Trans_ScTopoIIA"/>
    <property type="match status" value="1"/>
</dbReference>
<evidence type="ECO:0000256" key="6">
    <source>
        <dbReference type="ARBA" id="ARBA00019635"/>
    </source>
</evidence>
<feature type="compositionally biased region" description="Low complexity" evidence="18">
    <location>
        <begin position="26"/>
        <end position="59"/>
    </location>
</feature>
<evidence type="ECO:0000256" key="16">
    <source>
        <dbReference type="RuleBase" id="RU362094"/>
    </source>
</evidence>
<dbReference type="InterPro" id="IPR014721">
    <property type="entry name" value="Ribsml_uS5_D2-typ_fold_subgr"/>
</dbReference>
<dbReference type="GO" id="GO:0000712">
    <property type="term" value="P:resolution of meiotic recombination intermediates"/>
    <property type="evidence" value="ECO:0007669"/>
    <property type="project" value="TreeGrafter"/>
</dbReference>
<dbReference type="Pfam" id="PF00204">
    <property type="entry name" value="DNA_gyraseB"/>
    <property type="match status" value="1"/>
</dbReference>
<comment type="caution">
    <text evidence="21">The sequence shown here is derived from an EMBL/GenBank/DDBJ whole genome shotgun (WGS) entry which is preliminary data.</text>
</comment>
<feature type="compositionally biased region" description="Basic and acidic residues" evidence="18">
    <location>
        <begin position="1397"/>
        <end position="1414"/>
    </location>
</feature>
<keyword evidence="11 15" id="KW-0799">Topoisomerase</keyword>
<keyword evidence="7" id="KW-0479">Metal-binding</keyword>
<dbReference type="GO" id="GO:0003918">
    <property type="term" value="F:DNA topoisomerase type II (double strand cut, ATP-hydrolyzing) activity"/>
    <property type="evidence" value="ECO:0007669"/>
    <property type="project" value="UniProtKB-UniRule"/>
</dbReference>
<feature type="compositionally biased region" description="Acidic residues" evidence="18">
    <location>
        <begin position="75"/>
        <end position="91"/>
    </location>
</feature>
<dbReference type="Gene3D" id="3.30.230.10">
    <property type="match status" value="1"/>
</dbReference>
<dbReference type="Pfam" id="PF01751">
    <property type="entry name" value="Toprim"/>
    <property type="match status" value="1"/>
</dbReference>
<dbReference type="InterPro" id="IPR050634">
    <property type="entry name" value="DNA_Topoisomerase_II"/>
</dbReference>
<protein>
    <recommendedName>
        <fullName evidence="6 16">DNA topoisomerase 2</fullName>
        <ecNumber evidence="5 16">5.6.2.2</ecNumber>
    </recommendedName>
</protein>
<dbReference type="OrthoDB" id="276498at2759"/>
<feature type="compositionally biased region" description="Basic residues" evidence="18">
    <location>
        <begin position="1450"/>
        <end position="1460"/>
    </location>
</feature>
<comment type="cofactor">
    <cofactor evidence="3">
        <name>Mg(2+)</name>
        <dbReference type="ChEBI" id="CHEBI:18420"/>
    </cofactor>
</comment>
<dbReference type="Gene3D" id="3.30.1360.40">
    <property type="match status" value="1"/>
</dbReference>
<dbReference type="FunFam" id="3.30.565.10:FF:000004">
    <property type="entry name" value="DNA topoisomerase 2"/>
    <property type="match status" value="1"/>
</dbReference>
<feature type="compositionally biased region" description="Basic residues" evidence="18">
    <location>
        <begin position="1373"/>
        <end position="1382"/>
    </location>
</feature>
<keyword evidence="13 15" id="KW-0413">Isomerase</keyword>
<feature type="coiled-coil region" evidence="17">
    <location>
        <begin position="1126"/>
        <end position="1153"/>
    </location>
</feature>
<dbReference type="PROSITE" id="PS50880">
    <property type="entry name" value="TOPRIM"/>
    <property type="match status" value="1"/>
</dbReference>
<keyword evidence="17" id="KW-0175">Coiled coil</keyword>
<evidence type="ECO:0000256" key="5">
    <source>
        <dbReference type="ARBA" id="ARBA00012895"/>
    </source>
</evidence>
<feature type="region of interest" description="Disordered" evidence="18">
    <location>
        <begin position="1275"/>
        <end position="1460"/>
    </location>
</feature>
<dbReference type="InterPro" id="IPR013760">
    <property type="entry name" value="Topo_IIA-like_dom_sf"/>
</dbReference>
<keyword evidence="22" id="KW-1185">Reference proteome</keyword>
<dbReference type="InterPro" id="IPR013759">
    <property type="entry name" value="Topo_IIA_B_C"/>
</dbReference>
<dbReference type="InterPro" id="IPR020568">
    <property type="entry name" value="Ribosomal_Su5_D2-typ_SF"/>
</dbReference>
<dbReference type="SUPFAM" id="SSF54211">
    <property type="entry name" value="Ribosomal protein S5 domain 2-like"/>
    <property type="match status" value="1"/>
</dbReference>
<dbReference type="GO" id="GO:0003677">
    <property type="term" value="F:DNA binding"/>
    <property type="evidence" value="ECO:0007669"/>
    <property type="project" value="UniProtKB-UniRule"/>
</dbReference>
<feature type="region of interest" description="Disordered" evidence="18">
    <location>
        <begin position="1"/>
        <end position="112"/>
    </location>
</feature>
<dbReference type="InterPro" id="IPR013758">
    <property type="entry name" value="Topo_IIA_A/C_ab"/>
</dbReference>
<feature type="compositionally biased region" description="Low complexity" evidence="18">
    <location>
        <begin position="1363"/>
        <end position="1372"/>
    </location>
</feature>
<dbReference type="PRINTS" id="PR01158">
    <property type="entry name" value="TOPISMRASEII"/>
</dbReference>
<evidence type="ECO:0000256" key="7">
    <source>
        <dbReference type="ARBA" id="ARBA00022723"/>
    </source>
</evidence>
<evidence type="ECO:0000259" key="19">
    <source>
        <dbReference type="PROSITE" id="PS50880"/>
    </source>
</evidence>
<dbReference type="SUPFAM" id="SSF55874">
    <property type="entry name" value="ATPase domain of HSP90 chaperone/DNA topoisomerase II/histidine kinase"/>
    <property type="match status" value="1"/>
</dbReference>
<comment type="catalytic activity">
    <reaction evidence="1 15 16">
        <text>ATP-dependent breakage, passage and rejoining of double-stranded DNA.</text>
        <dbReference type="EC" id="5.6.2.2"/>
    </reaction>
</comment>
<dbReference type="InterPro" id="IPR002205">
    <property type="entry name" value="Topo_IIA_dom_A"/>
</dbReference>
<evidence type="ECO:0000256" key="10">
    <source>
        <dbReference type="ARBA" id="ARBA00022842"/>
    </source>
</evidence>
<feature type="compositionally biased region" description="Acidic residues" evidence="18">
    <location>
        <begin position="1"/>
        <end position="10"/>
    </location>
</feature>
<sequence>MASDSEENFDLDAMSHASGDSDSDSDGYAPKPKVAKAKAVASTKPKATKSTVKSTTTGGSKKKPLEPLENKDLESDGIAEPDDDESGDESDAGPSKPRPKKNLGPGRNEGKDASDIYQKLSQVEHILQRPDSYVGSVESVTQDMWVFNSETKRLQFKNITYVPAFFKIFDEILVNAADNKINDPNMNIVKVTIDVEKSEISVYNNGKGIPIEMHKKEKIYIPSMIFGQLLTSSNYDDNEKKLTGGRNGYGAKLTNIYSKEFTVETADKGSSQKFKQTWSNNMSKDGAPKITTNSKGEEFTKVTFKPDLERFGMQSIDSETESLLMKRVYDLAGTVDGVTVSLNGERIKVKGFKAYVDMYLTAATEASVEASGGAAVVKPTIIYEQLDDRWEYAFAISESSTFQHVSFANSISTTKGGTHVNLIADQICKKLLVSIEKKNKAVKIKNAQIKNHMWIFVNALIENPTFDSQTKEQLTLTATKFGSKPAVSEEFIKKVMKSDIVDRVLNWAKFKSDQLIAKTDRTKRTRLTGLAKLSDANNAGTKHAKDCTLILTEGDSARGLAESGLGVVGRDNFGVFPLRGKLLNVREATHDQIMKNTEIQNIKKIMGLQHNKEYKDRSSLRYGSLMIMTDQDHDGSHIKGLLINFLDHFYPSLLKLPSFLVEFVTPIVRVRKDNQKKDFFTIPEYLEWNETYNKDRKWDPKYYKGLGTSTNEEAKEYFGDISTHLIPFATMKDEDRPLIDMAFSKKRADERKEWLRKFEPGTFIDHTLDEITYNDFINRELILFSMADNIRSIPSVVDGLKPGQRKILFGCFKRKLKGEIKVAQLVGYISEKTAYHHGEQSLTSSIIALAQDFVGSNNVNLLSPDGQYGTRFNGGKDAASARYIFTHLPQITRSIFHPHDDPILNYLVDEGESVEPEWYVPVLPTVLVNGSDGIGTGWSTAIPSYNPADIVANIRRIMREEPQIPMVPWYRGFKGTIEKAPGDKEKFIITGTIRQIDDTSVEITELPIRKWTEQYKEFLESCMIGGAAPEKDKDKEKPAKAAKVPERFLQDYKEHHAGRHIHFIVSMSQEQMKNSVKEGLISRFKLSTTMTTSNMMCFDPDGTIKKYNTPEEILEEFYAVRLQYYQKRKAHMVKELENQVDRLNNQARFVQMIIEKKLVVSGRKKADIVIELRDKNFRPFPKILKAKESGENEEAEEDDATTGANSDFDYLLGMAIWSLTREKVEKLLNGCKAKEDELETFVKLTPTQLWDTDLDAFLANWEKVLESDDALERKAGGTTKGKKQATLKTRKSIGKGKKRPKSDDDSDYGGGKASKPAAVSKPRPKAQLKATAYKEESDSHDDFAPPKAKSEGGPDFAGDKSSKVASTVVTSKPKAKPKPKASAKKDDSDSDVADLAPRIKEHDGDSEIEGDKSAKSASGAASKGKAKAKPKALKHDDSAGEDIKEIAPKAKGKSKQSVKRKSYVELWGGGSIEALTLLLALSP</sequence>
<evidence type="ECO:0000256" key="13">
    <source>
        <dbReference type="ARBA" id="ARBA00023235"/>
    </source>
</evidence>
<dbReference type="InterPro" id="IPR013757">
    <property type="entry name" value="Topo_IIA_A_a_sf"/>
</dbReference>
<dbReference type="InterPro" id="IPR013506">
    <property type="entry name" value="Topo_IIA_bsu_dom2"/>
</dbReference>
<dbReference type="Pfam" id="PF16898">
    <property type="entry name" value="TOPRIM_C"/>
    <property type="match status" value="1"/>
</dbReference>
<evidence type="ECO:0000256" key="18">
    <source>
        <dbReference type="SAM" id="MobiDB-lite"/>
    </source>
</evidence>
<keyword evidence="8 16" id="KW-0547">Nucleotide-binding</keyword>
<dbReference type="SMART" id="SM00434">
    <property type="entry name" value="TOP4c"/>
    <property type="match status" value="1"/>
</dbReference>
<dbReference type="EMBL" id="MU128978">
    <property type="protein sequence ID" value="KAF9513064.1"/>
    <property type="molecule type" value="Genomic_DNA"/>
</dbReference>
<evidence type="ECO:0000256" key="1">
    <source>
        <dbReference type="ARBA" id="ARBA00000185"/>
    </source>
</evidence>
<dbReference type="PANTHER" id="PTHR10169:SF38">
    <property type="entry name" value="DNA TOPOISOMERASE 2"/>
    <property type="match status" value="1"/>
</dbReference>
<dbReference type="InterPro" id="IPR034157">
    <property type="entry name" value="TOPRIM_TopoII"/>
</dbReference>
<dbReference type="SMART" id="SM00433">
    <property type="entry name" value="TOP2c"/>
    <property type="match status" value="1"/>
</dbReference>
<dbReference type="Gene3D" id="3.30.1490.30">
    <property type="match status" value="1"/>
</dbReference>
<dbReference type="InterPro" id="IPR003594">
    <property type="entry name" value="HATPase_dom"/>
</dbReference>
<feature type="compositionally biased region" description="Basic residues" evidence="18">
    <location>
        <begin position="1280"/>
        <end position="1300"/>
    </location>
</feature>
<feature type="compositionally biased region" description="Basic and acidic residues" evidence="18">
    <location>
        <begin position="63"/>
        <end position="74"/>
    </location>
</feature>
<dbReference type="FunFam" id="3.40.50.670:FF:000001">
    <property type="entry name" value="DNA topoisomerase 2"/>
    <property type="match status" value="2"/>
</dbReference>
<dbReference type="GO" id="GO:0005634">
    <property type="term" value="C:nucleus"/>
    <property type="evidence" value="ECO:0007669"/>
    <property type="project" value="TreeGrafter"/>
</dbReference>
<name>A0A9P6AW16_9AGAM</name>
<dbReference type="PROSITE" id="PS52040">
    <property type="entry name" value="TOPO_IIA"/>
    <property type="match status" value="1"/>
</dbReference>
<evidence type="ECO:0000256" key="14">
    <source>
        <dbReference type="ARBA" id="ARBA00053943"/>
    </source>
</evidence>
<comment type="function">
    <text evidence="14 16">Control of topological states of DNA by transient breakage and subsequent rejoining of DNA strands. Topoisomerase II makes double-strand breaks.</text>
</comment>
<comment type="subunit">
    <text evidence="16">Homodimer.</text>
</comment>
<dbReference type="InterPro" id="IPR001241">
    <property type="entry name" value="Topo_IIA"/>
</dbReference>
<keyword evidence="10" id="KW-0460">Magnesium</keyword>
<dbReference type="FunFam" id="3.90.199.10:FF:000002">
    <property type="entry name" value="DNA topoisomerase 2"/>
    <property type="match status" value="1"/>
</dbReference>
<dbReference type="InterPro" id="IPR006171">
    <property type="entry name" value="TOPRIM_dom"/>
</dbReference>
<dbReference type="CDD" id="cd00187">
    <property type="entry name" value="TOP4c"/>
    <property type="match status" value="1"/>
</dbReference>
<dbReference type="Gene3D" id="1.10.268.10">
    <property type="entry name" value="Topoisomerase, domain 3"/>
    <property type="match status" value="1"/>
</dbReference>
<evidence type="ECO:0000256" key="8">
    <source>
        <dbReference type="ARBA" id="ARBA00022741"/>
    </source>
</evidence>
<keyword evidence="9 16" id="KW-0067">ATP-binding</keyword>
<dbReference type="SUPFAM" id="SSF56719">
    <property type="entry name" value="Type II DNA topoisomerase"/>
    <property type="match status" value="1"/>
</dbReference>
<evidence type="ECO:0000256" key="17">
    <source>
        <dbReference type="SAM" id="Coils"/>
    </source>
</evidence>
<feature type="active site" description="O-(5'-phospho-DNA)-tyrosine intermediate" evidence="15">
    <location>
        <position position="883"/>
    </location>
</feature>
<reference evidence="21" key="1">
    <citation type="journal article" date="2020" name="Nat. Commun.">
        <title>Large-scale genome sequencing of mycorrhizal fungi provides insights into the early evolution of symbiotic traits.</title>
        <authorList>
            <person name="Miyauchi S."/>
            <person name="Kiss E."/>
            <person name="Kuo A."/>
            <person name="Drula E."/>
            <person name="Kohler A."/>
            <person name="Sanchez-Garcia M."/>
            <person name="Morin E."/>
            <person name="Andreopoulos B."/>
            <person name="Barry K.W."/>
            <person name="Bonito G."/>
            <person name="Buee M."/>
            <person name="Carver A."/>
            <person name="Chen C."/>
            <person name="Cichocki N."/>
            <person name="Clum A."/>
            <person name="Culley D."/>
            <person name="Crous P.W."/>
            <person name="Fauchery L."/>
            <person name="Girlanda M."/>
            <person name="Hayes R.D."/>
            <person name="Keri Z."/>
            <person name="LaButti K."/>
            <person name="Lipzen A."/>
            <person name="Lombard V."/>
            <person name="Magnuson J."/>
            <person name="Maillard F."/>
            <person name="Murat C."/>
            <person name="Nolan M."/>
            <person name="Ohm R.A."/>
            <person name="Pangilinan J."/>
            <person name="Pereira M.F."/>
            <person name="Perotto S."/>
            <person name="Peter M."/>
            <person name="Pfister S."/>
            <person name="Riley R."/>
            <person name="Sitrit Y."/>
            <person name="Stielow J.B."/>
            <person name="Szollosi G."/>
            <person name="Zifcakova L."/>
            <person name="Stursova M."/>
            <person name="Spatafora J.W."/>
            <person name="Tedersoo L."/>
            <person name="Vaario L.M."/>
            <person name="Yamada A."/>
            <person name="Yan M."/>
            <person name="Wang P."/>
            <person name="Xu J."/>
            <person name="Bruns T."/>
            <person name="Baldrian P."/>
            <person name="Vilgalys R."/>
            <person name="Dunand C."/>
            <person name="Henrissat B."/>
            <person name="Grigoriev I.V."/>
            <person name="Hibbett D."/>
            <person name="Nagy L.G."/>
            <person name="Martin F.M."/>
        </authorList>
    </citation>
    <scope>NUCLEOTIDE SEQUENCE</scope>
    <source>
        <strain evidence="21">UP504</strain>
    </source>
</reference>
<feature type="compositionally biased region" description="Polar residues" evidence="18">
    <location>
        <begin position="272"/>
        <end position="283"/>
    </location>
</feature>
<dbReference type="CDD" id="cd16930">
    <property type="entry name" value="HATPase_TopII-like"/>
    <property type="match status" value="1"/>
</dbReference>
<comment type="cofactor">
    <cofactor evidence="2">
        <name>Ca(2+)</name>
        <dbReference type="ChEBI" id="CHEBI:29108"/>
    </cofactor>
</comment>
<dbReference type="FunFam" id="3.30.1360.40:FF:000003">
    <property type="entry name" value="DNA topoisomerase 2"/>
    <property type="match status" value="1"/>
</dbReference>
<dbReference type="InterPro" id="IPR031660">
    <property type="entry name" value="TOPRIM_C"/>
</dbReference>
<feature type="compositionally biased region" description="Basic and acidic residues" evidence="18">
    <location>
        <begin position="1433"/>
        <end position="1448"/>
    </location>
</feature>
<dbReference type="FunFam" id="3.30.230.10:FF:000008">
    <property type="entry name" value="DNA topoisomerase 2"/>
    <property type="match status" value="1"/>
</dbReference>
<dbReference type="Gene3D" id="3.90.199.10">
    <property type="entry name" value="Topoisomerase II, domain 5"/>
    <property type="match status" value="1"/>
</dbReference>
<dbReference type="InterPro" id="IPR001154">
    <property type="entry name" value="TopoII_euk"/>
</dbReference>
<evidence type="ECO:0000256" key="15">
    <source>
        <dbReference type="PROSITE-ProRule" id="PRU01384"/>
    </source>
</evidence>
<dbReference type="InterPro" id="IPR018522">
    <property type="entry name" value="TopoIIA_CS"/>
</dbReference>
<dbReference type="Gene3D" id="3.40.50.670">
    <property type="match status" value="1"/>
</dbReference>
<evidence type="ECO:0000256" key="3">
    <source>
        <dbReference type="ARBA" id="ARBA00001946"/>
    </source>
</evidence>
<dbReference type="GO" id="GO:0005524">
    <property type="term" value="F:ATP binding"/>
    <property type="evidence" value="ECO:0007669"/>
    <property type="project" value="UniProtKB-UniRule"/>
</dbReference>
<dbReference type="GO" id="GO:0046872">
    <property type="term" value="F:metal ion binding"/>
    <property type="evidence" value="ECO:0007669"/>
    <property type="project" value="UniProtKB-KW"/>
</dbReference>